<gene>
    <name evidence="1" type="ORF">C7443_106106</name>
</gene>
<dbReference type="EMBL" id="QGTJ01000006">
    <property type="protein sequence ID" value="PWV61092.1"/>
    <property type="molecule type" value="Genomic_DNA"/>
</dbReference>
<reference evidence="1 2" key="1">
    <citation type="submission" date="2018-05" db="EMBL/GenBank/DDBJ databases">
        <title>Genomic Encyclopedia of Type Strains, Phase IV (KMG-IV): sequencing the most valuable type-strain genomes for metagenomic binning, comparative biology and taxonomic classification.</title>
        <authorList>
            <person name="Goeker M."/>
        </authorList>
    </citation>
    <scope>NUCLEOTIDE SEQUENCE [LARGE SCALE GENOMIC DNA]</scope>
    <source>
        <strain evidence="1 2">DSM 23606</strain>
    </source>
</reference>
<name>A0A317MZ72_9GAMM</name>
<dbReference type="OrthoDB" id="4772769at2"/>
<protein>
    <submittedName>
        <fullName evidence="1">Uncharacterized protein</fullName>
    </submittedName>
</protein>
<proteinExistence type="predicted"/>
<dbReference type="InterPro" id="IPR053847">
    <property type="entry name" value="DUF6928"/>
</dbReference>
<comment type="caution">
    <text evidence="1">The sequence shown here is derived from an EMBL/GenBank/DDBJ whole genome shotgun (WGS) entry which is preliminary data.</text>
</comment>
<evidence type="ECO:0000313" key="1">
    <source>
        <dbReference type="EMBL" id="PWV61092.1"/>
    </source>
</evidence>
<dbReference type="Pfam" id="PF21997">
    <property type="entry name" value="DUF6928"/>
    <property type="match status" value="1"/>
</dbReference>
<dbReference type="RefSeq" id="WP_110018770.1">
    <property type="nucleotide sequence ID" value="NZ_QGTJ01000006.1"/>
</dbReference>
<accession>A0A317MZ72</accession>
<sequence>MGAKTWMLVYADTDARAALRARPPLDTAATQALLGTLFPQETLVASGEGDLSWTCPPEDEILAGCFPGVAVIAAKAFGIDYPSRLEAHFVEASRGKRLYLHAMHSVVDWFAYACWHDGRLLRALSLSPDSGILENIGEPLAFEATYWAGGHPAFDDGETEAYPLPFHPLDLGDAALRALFGYRLEGPAEPTLIEPETVPLLRFKRPRRRWHLWPW</sequence>
<evidence type="ECO:0000313" key="2">
    <source>
        <dbReference type="Proteomes" id="UP000246569"/>
    </source>
</evidence>
<dbReference type="AlphaFoldDB" id="A0A317MZ72"/>
<dbReference type="Proteomes" id="UP000246569">
    <property type="component" value="Unassembled WGS sequence"/>
</dbReference>
<keyword evidence="2" id="KW-1185">Reference proteome</keyword>
<organism evidence="1 2">
    <name type="scientific">Plasticicumulans acidivorans</name>
    <dbReference type="NCBI Taxonomy" id="886464"/>
    <lineage>
        <taxon>Bacteria</taxon>
        <taxon>Pseudomonadati</taxon>
        <taxon>Pseudomonadota</taxon>
        <taxon>Gammaproteobacteria</taxon>
        <taxon>Candidatus Competibacteraceae</taxon>
        <taxon>Plasticicumulans</taxon>
    </lineage>
</organism>